<sequence>MAAYCRAVVEGDYIHVSGTVGADPETGEMPEDAGLQARNIFRIVKPVLEENGSGIDLVIRNRVFLTDIEHLQAVAEVLRENFADNPPANTTLLTGIPAPGAKVEIEITAKRRDA</sequence>
<dbReference type="Gene3D" id="3.30.1330.40">
    <property type="entry name" value="RutC-like"/>
    <property type="match status" value="1"/>
</dbReference>
<dbReference type="SUPFAM" id="SSF55298">
    <property type="entry name" value="YjgF-like"/>
    <property type="match status" value="1"/>
</dbReference>
<reference evidence="1" key="1">
    <citation type="journal article" date="2014" name="Int. J. Syst. Evol. Microbiol.">
        <title>Complete genome sequence of Corynebacterium casei LMG S-19264T (=DSM 44701T), isolated from a smear-ripened cheese.</title>
        <authorList>
            <consortium name="US DOE Joint Genome Institute (JGI-PGF)"/>
            <person name="Walter F."/>
            <person name="Albersmeier A."/>
            <person name="Kalinowski J."/>
            <person name="Ruckert C."/>
        </authorList>
    </citation>
    <scope>NUCLEOTIDE SEQUENCE</scope>
    <source>
        <strain evidence="1">CGMCC 1.15360</strain>
    </source>
</reference>
<dbReference type="Proteomes" id="UP000612349">
    <property type="component" value="Unassembled WGS sequence"/>
</dbReference>
<protein>
    <recommendedName>
        <fullName evidence="3">RidA family protein</fullName>
    </recommendedName>
</protein>
<organism evidence="1 2">
    <name type="scientific">Croceicoccus mobilis</name>
    <dbReference type="NCBI Taxonomy" id="1703339"/>
    <lineage>
        <taxon>Bacteria</taxon>
        <taxon>Pseudomonadati</taxon>
        <taxon>Pseudomonadota</taxon>
        <taxon>Alphaproteobacteria</taxon>
        <taxon>Sphingomonadales</taxon>
        <taxon>Erythrobacteraceae</taxon>
        <taxon>Croceicoccus</taxon>
    </lineage>
</organism>
<dbReference type="PANTHER" id="PTHR43857:SF1">
    <property type="entry name" value="YJGH FAMILY PROTEIN"/>
    <property type="match status" value="1"/>
</dbReference>
<accession>A0A917DUT7</accession>
<dbReference type="AlphaFoldDB" id="A0A917DUT7"/>
<dbReference type="PANTHER" id="PTHR43857">
    <property type="entry name" value="BLR7761 PROTEIN"/>
    <property type="match status" value="1"/>
</dbReference>
<comment type="caution">
    <text evidence="1">The sequence shown here is derived from an EMBL/GenBank/DDBJ whole genome shotgun (WGS) entry which is preliminary data.</text>
</comment>
<keyword evidence="2" id="KW-1185">Reference proteome</keyword>
<name>A0A917DUT7_9SPHN</name>
<evidence type="ECO:0000313" key="2">
    <source>
        <dbReference type="Proteomes" id="UP000612349"/>
    </source>
</evidence>
<evidence type="ECO:0000313" key="1">
    <source>
        <dbReference type="EMBL" id="GGD72501.1"/>
    </source>
</evidence>
<gene>
    <name evidence="1" type="ORF">GCM10010990_22570</name>
</gene>
<evidence type="ECO:0008006" key="3">
    <source>
        <dbReference type="Google" id="ProtNLM"/>
    </source>
</evidence>
<dbReference type="InterPro" id="IPR006175">
    <property type="entry name" value="YjgF/YER057c/UK114"/>
</dbReference>
<reference evidence="1" key="2">
    <citation type="submission" date="2020-09" db="EMBL/GenBank/DDBJ databases">
        <authorList>
            <person name="Sun Q."/>
            <person name="Zhou Y."/>
        </authorList>
    </citation>
    <scope>NUCLEOTIDE SEQUENCE</scope>
    <source>
        <strain evidence="1">CGMCC 1.15360</strain>
    </source>
</reference>
<dbReference type="InterPro" id="IPR035959">
    <property type="entry name" value="RutC-like_sf"/>
</dbReference>
<dbReference type="Pfam" id="PF01042">
    <property type="entry name" value="Ribonuc_L-PSP"/>
    <property type="match status" value="1"/>
</dbReference>
<dbReference type="EMBL" id="BMIP01000004">
    <property type="protein sequence ID" value="GGD72501.1"/>
    <property type="molecule type" value="Genomic_DNA"/>
</dbReference>
<proteinExistence type="predicted"/>